<protein>
    <submittedName>
        <fullName evidence="2">Uncharacterized protein</fullName>
    </submittedName>
</protein>
<accession>A0A1G9PPT9</accession>
<organism evidence="2 3">
    <name type="scientific">Paracoccus chinensis</name>
    <dbReference type="NCBI Taxonomy" id="525640"/>
    <lineage>
        <taxon>Bacteria</taxon>
        <taxon>Pseudomonadati</taxon>
        <taxon>Pseudomonadota</taxon>
        <taxon>Alphaproteobacteria</taxon>
        <taxon>Rhodobacterales</taxon>
        <taxon>Paracoccaceae</taxon>
        <taxon>Paracoccus</taxon>
    </lineage>
</organism>
<proteinExistence type="predicted"/>
<sequence>MSSANTLSRAARQATRADVTDRIAREIIASETARRQQQTARLRSARLQKEAAERAAKPAGRVQKQRKVAR</sequence>
<dbReference type="RefSeq" id="WP_090757608.1">
    <property type="nucleotide sequence ID" value="NZ_FNGE01000078.1"/>
</dbReference>
<dbReference type="EMBL" id="FNGE01000078">
    <property type="protein sequence ID" value="SDM00790.1"/>
    <property type="molecule type" value="Genomic_DNA"/>
</dbReference>
<dbReference type="AlphaFoldDB" id="A0A1G9PPT9"/>
<name>A0A1G9PPT9_9RHOB</name>
<evidence type="ECO:0000313" key="3">
    <source>
        <dbReference type="Proteomes" id="UP000199555"/>
    </source>
</evidence>
<gene>
    <name evidence="2" type="ORF">SAMN04487971_1782</name>
</gene>
<evidence type="ECO:0000313" key="2">
    <source>
        <dbReference type="EMBL" id="SDM00790.1"/>
    </source>
</evidence>
<feature type="compositionally biased region" description="Basic and acidic residues" evidence="1">
    <location>
        <begin position="47"/>
        <end position="56"/>
    </location>
</feature>
<dbReference type="Proteomes" id="UP000199555">
    <property type="component" value="Unassembled WGS sequence"/>
</dbReference>
<feature type="region of interest" description="Disordered" evidence="1">
    <location>
        <begin position="1"/>
        <end position="70"/>
    </location>
</feature>
<evidence type="ECO:0000256" key="1">
    <source>
        <dbReference type="SAM" id="MobiDB-lite"/>
    </source>
</evidence>
<reference evidence="3" key="1">
    <citation type="submission" date="2016-10" db="EMBL/GenBank/DDBJ databases">
        <authorList>
            <person name="Varghese N."/>
            <person name="Submissions S."/>
        </authorList>
    </citation>
    <scope>NUCLEOTIDE SEQUENCE [LARGE SCALE GENOMIC DNA]</scope>
    <source>
        <strain evidence="3">CGMCC 1.7655</strain>
    </source>
</reference>
<keyword evidence="3" id="KW-1185">Reference proteome</keyword>
<feature type="compositionally biased region" description="Low complexity" evidence="1">
    <location>
        <begin position="29"/>
        <end position="42"/>
    </location>
</feature>